<dbReference type="OrthoDB" id="10612098at2759"/>
<evidence type="ECO:0000313" key="3">
    <source>
        <dbReference type="Proteomes" id="UP000008143"/>
    </source>
</evidence>
<evidence type="ECO:0000256" key="2">
    <source>
        <dbReference type="SAM" id="SignalP"/>
    </source>
</evidence>
<name>A0A8J0QUU8_XENTR</name>
<keyword evidence="1" id="KW-0812">Transmembrane</keyword>
<keyword evidence="3" id="KW-1185">Reference proteome</keyword>
<keyword evidence="1" id="KW-1133">Transmembrane helix</keyword>
<feature type="signal peptide" evidence="2">
    <location>
        <begin position="1"/>
        <end position="23"/>
    </location>
</feature>
<dbReference type="RefSeq" id="XP_002941137.2">
    <property type="nucleotide sequence ID" value="XM_002941091.5"/>
</dbReference>
<accession>A0A8J0QUU8</accession>
<proteinExistence type="predicted"/>
<evidence type="ECO:0000313" key="5">
    <source>
        <dbReference type="Xenbase" id="XB-GENE-29087399"/>
    </source>
</evidence>
<dbReference type="KEGG" id="xtr:101733956"/>
<reference evidence="4" key="1">
    <citation type="submission" date="2025-08" db="UniProtKB">
        <authorList>
            <consortium name="RefSeq"/>
        </authorList>
    </citation>
    <scope>IDENTIFICATION</scope>
    <source>
        <strain evidence="4">Nigerian</strain>
        <tissue evidence="4">Liver and blood</tissue>
    </source>
</reference>
<keyword evidence="1" id="KW-0472">Membrane</keyword>
<dbReference type="GeneID" id="101733956"/>
<feature type="chain" id="PRO_5035185126" evidence="2">
    <location>
        <begin position="24"/>
        <end position="184"/>
    </location>
</feature>
<dbReference type="AlphaFoldDB" id="A0A8J0QUU8"/>
<organism evidence="3 4">
    <name type="scientific">Xenopus tropicalis</name>
    <name type="common">Western clawed frog</name>
    <name type="synonym">Silurana tropicalis</name>
    <dbReference type="NCBI Taxonomy" id="8364"/>
    <lineage>
        <taxon>Eukaryota</taxon>
        <taxon>Metazoa</taxon>
        <taxon>Chordata</taxon>
        <taxon>Craniata</taxon>
        <taxon>Vertebrata</taxon>
        <taxon>Euteleostomi</taxon>
        <taxon>Amphibia</taxon>
        <taxon>Batrachia</taxon>
        <taxon>Anura</taxon>
        <taxon>Pipoidea</taxon>
        <taxon>Pipidae</taxon>
        <taxon>Xenopodinae</taxon>
        <taxon>Xenopus</taxon>
        <taxon>Silurana</taxon>
    </lineage>
</organism>
<protein>
    <submittedName>
        <fullName evidence="4">Uncharacterized protein LOC101733956 isoform X2</fullName>
    </submittedName>
</protein>
<dbReference type="Xenbase" id="XB-GENE-29087399">
    <property type="gene designation" value="LOC101733956"/>
</dbReference>
<feature type="transmembrane region" description="Helical" evidence="1">
    <location>
        <begin position="150"/>
        <end position="169"/>
    </location>
</feature>
<dbReference type="AGR" id="Xenbase:XB-GENE-29087399"/>
<evidence type="ECO:0000256" key="1">
    <source>
        <dbReference type="SAM" id="Phobius"/>
    </source>
</evidence>
<gene>
    <name evidence="4 5" type="primary">LOC101733956</name>
</gene>
<sequence>MNGLFNTVFFKLLLCTAARSVQGLSQSCWKDCLLQDCQCTIECPNWHFQTNNGILLPNYLQQAKARIYPDLICLLDLKAEVCSIKHTDHHGFINRIPNCPLSMCPTTPAPANTTAVDRNATTVDRNATTADRNTTAYQKATPCKELTTRLIVIVICVIVVAAGIAGVIWKTKKSKTSQHVNSIL</sequence>
<evidence type="ECO:0000313" key="4">
    <source>
        <dbReference type="RefSeq" id="XP_002941137.2"/>
    </source>
</evidence>
<keyword evidence="2" id="KW-0732">Signal</keyword>
<dbReference type="Proteomes" id="UP000008143">
    <property type="component" value="Chromosome 8"/>
</dbReference>